<name>A0AAV8V521_9CUCU</name>
<organism evidence="1 2">
    <name type="scientific">Exocentrus adspersus</name>
    <dbReference type="NCBI Taxonomy" id="1586481"/>
    <lineage>
        <taxon>Eukaryota</taxon>
        <taxon>Metazoa</taxon>
        <taxon>Ecdysozoa</taxon>
        <taxon>Arthropoda</taxon>
        <taxon>Hexapoda</taxon>
        <taxon>Insecta</taxon>
        <taxon>Pterygota</taxon>
        <taxon>Neoptera</taxon>
        <taxon>Endopterygota</taxon>
        <taxon>Coleoptera</taxon>
        <taxon>Polyphaga</taxon>
        <taxon>Cucujiformia</taxon>
        <taxon>Chrysomeloidea</taxon>
        <taxon>Cerambycidae</taxon>
        <taxon>Lamiinae</taxon>
        <taxon>Acanthocinini</taxon>
        <taxon>Exocentrus</taxon>
    </lineage>
</organism>
<reference evidence="1 2" key="1">
    <citation type="journal article" date="2023" name="Insect Mol. Biol.">
        <title>Genome sequencing provides insights into the evolution of gene families encoding plant cell wall-degrading enzymes in longhorned beetles.</title>
        <authorList>
            <person name="Shin N.R."/>
            <person name="Okamura Y."/>
            <person name="Kirsch R."/>
            <person name="Pauchet Y."/>
        </authorList>
    </citation>
    <scope>NUCLEOTIDE SEQUENCE [LARGE SCALE GENOMIC DNA]</scope>
    <source>
        <strain evidence="1">EAD_L_NR</strain>
    </source>
</reference>
<accession>A0AAV8V521</accession>
<dbReference type="Proteomes" id="UP001159042">
    <property type="component" value="Unassembled WGS sequence"/>
</dbReference>
<evidence type="ECO:0000313" key="1">
    <source>
        <dbReference type="EMBL" id="KAJ8909295.1"/>
    </source>
</evidence>
<evidence type="ECO:0000313" key="2">
    <source>
        <dbReference type="Proteomes" id="UP001159042"/>
    </source>
</evidence>
<dbReference type="AlphaFoldDB" id="A0AAV8V521"/>
<gene>
    <name evidence="1" type="ORF">NQ315_010840</name>
</gene>
<protein>
    <submittedName>
        <fullName evidence="1">Uncharacterized protein</fullName>
    </submittedName>
</protein>
<sequence length="188" mass="21746">MHNCSDSSDDDIPESVLNEAKMANMSLLPAKSQGRYEKEYAQFMNWCTEKSVKSLKEEIFLAYFFQLNKVCKPNTLWSRYSMLKSVTKMKNNIDISKFFKLTAYLKKQSLGFKPKKSKVFNKQEIAKFLHESSKGDTWARQPPGGADGVWLNLVSTINIYSSTQLLVGILAVQSNFWRLQKYRPVRYT</sequence>
<keyword evidence="2" id="KW-1185">Reference proteome</keyword>
<dbReference type="EMBL" id="JANEYG010000671">
    <property type="protein sequence ID" value="KAJ8909295.1"/>
    <property type="molecule type" value="Genomic_DNA"/>
</dbReference>
<proteinExistence type="predicted"/>
<comment type="caution">
    <text evidence="1">The sequence shown here is derived from an EMBL/GenBank/DDBJ whole genome shotgun (WGS) entry which is preliminary data.</text>
</comment>